<dbReference type="Proteomes" id="UP000008366">
    <property type="component" value="Unassembled WGS sequence"/>
</dbReference>
<comment type="catalytic activity">
    <reaction evidence="1">
        <text>beta-D-ribopyranose = beta-D-ribofuranose</text>
        <dbReference type="Rhea" id="RHEA:25432"/>
        <dbReference type="ChEBI" id="CHEBI:27476"/>
        <dbReference type="ChEBI" id="CHEBI:47002"/>
        <dbReference type="EC" id="5.4.99.62"/>
    </reaction>
</comment>
<dbReference type="Pfam" id="PF05025">
    <property type="entry name" value="RbsD_FucU"/>
    <property type="match status" value="1"/>
</dbReference>
<sequence>MILGPLIHPPLLSALARAGHGAKVLLADGNYPHSTGAPASAERVWLNVAPGLLTVADVLGVLRQAIAIERAAVMVPEPDALPEHRPEVIPSHGWYREALPGVRVDELPRYEFYAAAAAGDVAVLVATGDQALYANLLLTIGTRPA</sequence>
<dbReference type="GO" id="GO:0042806">
    <property type="term" value="F:fucose binding"/>
    <property type="evidence" value="ECO:0007669"/>
    <property type="project" value="TreeGrafter"/>
</dbReference>
<dbReference type="STRING" id="1184609.KILIM_075_00030"/>
<accession>K6XFF8</accession>
<comment type="catalytic activity">
    <reaction evidence="3">
        <text>alpha-L-fucose = beta-L-fucose</text>
        <dbReference type="Rhea" id="RHEA:25580"/>
        <dbReference type="ChEBI" id="CHEBI:42548"/>
        <dbReference type="ChEBI" id="CHEBI:42589"/>
        <dbReference type="EC" id="5.1.3.29"/>
    </reaction>
</comment>
<dbReference type="RefSeq" id="WP_006594116.1">
    <property type="nucleotide sequence ID" value="NZ_BAHD01000075.1"/>
</dbReference>
<dbReference type="InterPro" id="IPR023750">
    <property type="entry name" value="RbsD-like_sf"/>
</dbReference>
<dbReference type="AlphaFoldDB" id="K6XFF8"/>
<dbReference type="InterPro" id="IPR007721">
    <property type="entry name" value="RbsD_FucU"/>
</dbReference>
<name>K6XFF8_9MICO</name>
<evidence type="ECO:0000256" key="1">
    <source>
        <dbReference type="ARBA" id="ARBA00000223"/>
    </source>
</evidence>
<dbReference type="GO" id="GO:0062193">
    <property type="term" value="F:D-ribose pyranase activity"/>
    <property type="evidence" value="ECO:0007669"/>
    <property type="project" value="UniProtKB-EC"/>
</dbReference>
<protein>
    <submittedName>
        <fullName evidence="4">Putative L-fucose mutarotase</fullName>
    </submittedName>
</protein>
<dbReference type="EMBL" id="BAHD01000075">
    <property type="protein sequence ID" value="GAB97584.1"/>
    <property type="molecule type" value="Genomic_DNA"/>
</dbReference>
<evidence type="ECO:0000313" key="5">
    <source>
        <dbReference type="Proteomes" id="UP000008366"/>
    </source>
</evidence>
<proteinExistence type="predicted"/>
<keyword evidence="2" id="KW-0413">Isomerase</keyword>
<dbReference type="GO" id="GO:0006004">
    <property type="term" value="P:fucose metabolic process"/>
    <property type="evidence" value="ECO:0007669"/>
    <property type="project" value="TreeGrafter"/>
</dbReference>
<gene>
    <name evidence="4" type="ORF">KILIM_075_00030</name>
</gene>
<dbReference type="Gene3D" id="3.40.1650.10">
    <property type="entry name" value="RbsD-like domain"/>
    <property type="match status" value="1"/>
</dbReference>
<dbReference type="PANTHER" id="PTHR31690:SF4">
    <property type="entry name" value="FUCOSE MUTAROTASE"/>
    <property type="match status" value="1"/>
</dbReference>
<keyword evidence="5" id="KW-1185">Reference proteome</keyword>
<reference evidence="4 5" key="1">
    <citation type="submission" date="2012-08" db="EMBL/GenBank/DDBJ databases">
        <title>Whole genome shotgun sequence of Kineosphaera limosa NBRC 100340.</title>
        <authorList>
            <person name="Yoshida I."/>
            <person name="Isaki S."/>
            <person name="Hosoyama A."/>
            <person name="Tsuchikane K."/>
            <person name="Katsumata H."/>
            <person name="Ando Y."/>
            <person name="Ohji S."/>
            <person name="Hamada M."/>
            <person name="Tamura T."/>
            <person name="Yamazoe A."/>
            <person name="Yamazaki S."/>
            <person name="Fujita N."/>
        </authorList>
    </citation>
    <scope>NUCLEOTIDE SEQUENCE [LARGE SCALE GENOMIC DNA]</scope>
    <source>
        <strain evidence="4 5">NBRC 100340</strain>
    </source>
</reference>
<dbReference type="SUPFAM" id="SSF102546">
    <property type="entry name" value="RbsD-like"/>
    <property type="match status" value="1"/>
</dbReference>
<evidence type="ECO:0000256" key="3">
    <source>
        <dbReference type="ARBA" id="ARBA00036324"/>
    </source>
</evidence>
<comment type="caution">
    <text evidence="4">The sequence shown here is derived from an EMBL/GenBank/DDBJ whole genome shotgun (WGS) entry which is preliminary data.</text>
</comment>
<organism evidence="4 5">
    <name type="scientific">Kineosphaera limosa NBRC 100340</name>
    <dbReference type="NCBI Taxonomy" id="1184609"/>
    <lineage>
        <taxon>Bacteria</taxon>
        <taxon>Bacillati</taxon>
        <taxon>Actinomycetota</taxon>
        <taxon>Actinomycetes</taxon>
        <taxon>Micrococcales</taxon>
        <taxon>Dermatophilaceae</taxon>
        <taxon>Kineosphaera</taxon>
    </lineage>
</organism>
<evidence type="ECO:0000313" key="4">
    <source>
        <dbReference type="EMBL" id="GAB97584.1"/>
    </source>
</evidence>
<dbReference type="OrthoDB" id="9805009at2"/>
<dbReference type="PANTHER" id="PTHR31690">
    <property type="entry name" value="FUCOSE MUTAROTASE"/>
    <property type="match status" value="1"/>
</dbReference>
<dbReference type="GO" id="GO:0036373">
    <property type="term" value="F:L-fucose mutarotase activity"/>
    <property type="evidence" value="ECO:0007669"/>
    <property type="project" value="UniProtKB-EC"/>
</dbReference>
<dbReference type="eggNOG" id="COG4154">
    <property type="taxonomic scope" value="Bacteria"/>
</dbReference>
<evidence type="ECO:0000256" key="2">
    <source>
        <dbReference type="ARBA" id="ARBA00023235"/>
    </source>
</evidence>
<dbReference type="InterPro" id="IPR050443">
    <property type="entry name" value="RbsD/FucU_mutarotase"/>
</dbReference>